<dbReference type="EMBL" id="JAPFQL010000003">
    <property type="protein sequence ID" value="MDC5695950.1"/>
    <property type="molecule type" value="Genomic_DNA"/>
</dbReference>
<dbReference type="InterPro" id="IPR016181">
    <property type="entry name" value="Acyl_CoA_acyltransferase"/>
</dbReference>
<keyword evidence="2" id="KW-0808">Transferase</keyword>
<keyword evidence="3" id="KW-1185">Reference proteome</keyword>
<dbReference type="GO" id="GO:0016746">
    <property type="term" value="F:acyltransferase activity"/>
    <property type="evidence" value="ECO:0007669"/>
    <property type="project" value="UniProtKB-KW"/>
</dbReference>
<evidence type="ECO:0000313" key="3">
    <source>
        <dbReference type="Proteomes" id="UP001150259"/>
    </source>
</evidence>
<evidence type="ECO:0000259" key="1">
    <source>
        <dbReference type="PROSITE" id="PS51186"/>
    </source>
</evidence>
<dbReference type="EC" id="2.3.1.-" evidence="2"/>
<dbReference type="Gene3D" id="3.40.630.30">
    <property type="match status" value="1"/>
</dbReference>
<proteinExistence type="predicted"/>
<protein>
    <submittedName>
        <fullName evidence="2">GNAT family N-acetyltransferase</fullName>
        <ecNumber evidence="2">2.3.1.-</ecNumber>
    </submittedName>
</protein>
<evidence type="ECO:0000313" key="2">
    <source>
        <dbReference type="EMBL" id="MDC5695950.1"/>
    </source>
</evidence>
<dbReference type="InterPro" id="IPR013653">
    <property type="entry name" value="GCN5-like_dom"/>
</dbReference>
<organism evidence="2 3">
    <name type="scientific">Intrasporangium calvum</name>
    <dbReference type="NCBI Taxonomy" id="53358"/>
    <lineage>
        <taxon>Bacteria</taxon>
        <taxon>Bacillati</taxon>
        <taxon>Actinomycetota</taxon>
        <taxon>Actinomycetes</taxon>
        <taxon>Micrococcales</taxon>
        <taxon>Intrasporangiaceae</taxon>
        <taxon>Intrasporangium</taxon>
    </lineage>
</organism>
<feature type="domain" description="N-acetyltransferase" evidence="1">
    <location>
        <begin position="134"/>
        <end position="267"/>
    </location>
</feature>
<dbReference type="RefSeq" id="WP_272460494.1">
    <property type="nucleotide sequence ID" value="NZ_JAPFQL010000003.1"/>
</dbReference>
<dbReference type="SUPFAM" id="SSF55729">
    <property type="entry name" value="Acyl-CoA N-acyltransferases (Nat)"/>
    <property type="match status" value="1"/>
</dbReference>
<name>A0ABT5GDR6_9MICO</name>
<sequence length="272" mass="29108">MTDATRRAGAVILRTHADLLAATGGDAFVRYDLADPLDGPGWALGSALIVPRRTHTRRLGLVVLGSAADVADLAAELTGHDHADNPLDDPQVLHATVERAAFESFASVVPLTDPGGDWEWMCTHTEPPLVDAEARVRPLDESDEADIRTLLEVANARTDARPFETRGQRWVGVRDSAGTLVACGVLDRTLSGAPILEGITVRADQRGTGLGLAVTAALTRAAVRSDGCCTLGMYSDNDVARRLYHGLGYGDDHIWSSRRLVHRTDLPRGAAH</sequence>
<dbReference type="Pfam" id="PF08445">
    <property type="entry name" value="FR47"/>
    <property type="match status" value="1"/>
</dbReference>
<comment type="caution">
    <text evidence="2">The sequence shown here is derived from an EMBL/GenBank/DDBJ whole genome shotgun (WGS) entry which is preliminary data.</text>
</comment>
<dbReference type="PROSITE" id="PS51186">
    <property type="entry name" value="GNAT"/>
    <property type="match status" value="1"/>
</dbReference>
<dbReference type="InterPro" id="IPR000182">
    <property type="entry name" value="GNAT_dom"/>
</dbReference>
<keyword evidence="2" id="KW-0012">Acyltransferase</keyword>
<gene>
    <name evidence="2" type="ORF">OO014_01665</name>
</gene>
<reference evidence="2 3" key="1">
    <citation type="submission" date="2022-11" db="EMBL/GenBank/DDBJ databases">
        <title>Anaerobic phenanthrene biodegradation by a DNRA strain PheN6.</title>
        <authorList>
            <person name="Zhang Z."/>
        </authorList>
    </citation>
    <scope>NUCLEOTIDE SEQUENCE [LARGE SCALE GENOMIC DNA]</scope>
    <source>
        <strain evidence="2 3">PheN6</strain>
    </source>
</reference>
<dbReference type="Proteomes" id="UP001150259">
    <property type="component" value="Unassembled WGS sequence"/>
</dbReference>
<accession>A0ABT5GDR6</accession>